<comment type="caution">
    <text evidence="2">The sequence shown here is derived from an EMBL/GenBank/DDBJ whole genome shotgun (WGS) entry which is preliminary data.</text>
</comment>
<accession>A0A090MF02</accession>
<reference evidence="2" key="1">
    <citation type="submission" date="2013-05" db="EMBL/GenBank/DDBJ databases">
        <title>Draft genome sequences of six wheat associated Fusarium spp. isolates.</title>
        <authorList>
            <person name="Moolhuijzen P.M."/>
            <person name="Manners J.M."/>
            <person name="Wilcox S."/>
            <person name="Bellgard M.I."/>
            <person name="Gardiner D.M."/>
        </authorList>
    </citation>
    <scope>NUCLEOTIDE SEQUENCE</scope>
    <source>
        <strain evidence="2">CS3069</strain>
    </source>
</reference>
<sequence>MADNLNAQESWEVTDGDSQDMLGWTAALSHGSAAQPTMEPSVKKTKKKKKKEKKGCYSELAVVLEPEAVAEVEAVPELEAIPEPDDIPAEESVLAEEPAHEPEAMPEPDAIPAEESILAEEPIAECEIQPPTPDEPEHRIYTPEPIVENPQTPVGHGVGEPFYPGQGIDTPNPIYLNFNAQHRLMIFLQQKLEEMCFAFCQHRMPQTLLDNGWDCPESAELQSWVTALKKELPSTLRPKGRRALINSMSKIRDCAVSRTRINNFQLEELLSDALKLAMFLEQDQYVNTIKRIREDMEATHRYLGEERKQLEKSCNFKLGQITAARAKLDDLERATKAAFDKSLLTRHNKARSMVLESIQNAEALEHKLDPEDRSVTMSSLDLVNDLENSLTLEEDGGRLF</sequence>
<proteinExistence type="predicted"/>
<evidence type="ECO:0000256" key="1">
    <source>
        <dbReference type="SAM" id="MobiDB-lite"/>
    </source>
</evidence>
<dbReference type="AlphaFoldDB" id="A0A090MF02"/>
<dbReference type="EMBL" id="CBMI010004989">
    <property type="protein sequence ID" value="CEG05718.1"/>
    <property type="molecule type" value="Genomic_DNA"/>
</dbReference>
<feature type="compositionally biased region" description="Polar residues" evidence="1">
    <location>
        <begin position="1"/>
        <end position="11"/>
    </location>
</feature>
<gene>
    <name evidence="2" type="ORF">BN850_0136640</name>
</gene>
<name>A0A090MF02_9HYPO</name>
<feature type="region of interest" description="Disordered" evidence="1">
    <location>
        <begin position="1"/>
        <end position="55"/>
    </location>
</feature>
<evidence type="ECO:0000313" key="2">
    <source>
        <dbReference type="EMBL" id="CEG05718.1"/>
    </source>
</evidence>
<organism evidence="2">
    <name type="scientific">Fusarium clavum</name>
    <dbReference type="NCBI Taxonomy" id="2594811"/>
    <lineage>
        <taxon>Eukaryota</taxon>
        <taxon>Fungi</taxon>
        <taxon>Dikarya</taxon>
        <taxon>Ascomycota</taxon>
        <taxon>Pezizomycotina</taxon>
        <taxon>Sordariomycetes</taxon>
        <taxon>Hypocreomycetidae</taxon>
        <taxon>Hypocreales</taxon>
        <taxon>Nectriaceae</taxon>
        <taxon>Fusarium</taxon>
        <taxon>Fusarium incarnatum-equiseti species complex</taxon>
    </lineage>
</organism>
<protein>
    <submittedName>
        <fullName evidence="2">WGS project CBMI000000000 data, contig CS3069_c004994</fullName>
    </submittedName>
</protein>
<feature type="compositionally biased region" description="Basic residues" evidence="1">
    <location>
        <begin position="43"/>
        <end position="53"/>
    </location>
</feature>